<evidence type="ECO:0000313" key="1">
    <source>
        <dbReference type="EMBL" id="KAI5332318.1"/>
    </source>
</evidence>
<keyword evidence="2" id="KW-1185">Reference proteome</keyword>
<organism evidence="1 2">
    <name type="scientific">Prunus dulcis</name>
    <name type="common">Almond</name>
    <name type="synonym">Amygdalus dulcis</name>
    <dbReference type="NCBI Taxonomy" id="3755"/>
    <lineage>
        <taxon>Eukaryota</taxon>
        <taxon>Viridiplantae</taxon>
        <taxon>Streptophyta</taxon>
        <taxon>Embryophyta</taxon>
        <taxon>Tracheophyta</taxon>
        <taxon>Spermatophyta</taxon>
        <taxon>Magnoliopsida</taxon>
        <taxon>eudicotyledons</taxon>
        <taxon>Gunneridae</taxon>
        <taxon>Pentapetalae</taxon>
        <taxon>rosids</taxon>
        <taxon>fabids</taxon>
        <taxon>Rosales</taxon>
        <taxon>Rosaceae</taxon>
        <taxon>Amygdaloideae</taxon>
        <taxon>Amygdaleae</taxon>
        <taxon>Prunus</taxon>
    </lineage>
</organism>
<proteinExistence type="predicted"/>
<evidence type="ECO:0008006" key="3">
    <source>
        <dbReference type="Google" id="ProtNLM"/>
    </source>
</evidence>
<comment type="caution">
    <text evidence="1">The sequence shown here is derived from an EMBL/GenBank/DDBJ whole genome shotgun (WGS) entry which is preliminary data.</text>
</comment>
<sequence length="120" mass="14170">MAMDVIKPMYRKFSDILQAILGDSRYMHHFKKRWKILRDMPNYPFNKQVKIVIATMILHNYIRRHAQHYRHFDASNDILSEDIGEDVDVQQELHSLHDNGTQEMEALRNSIATSLMNASN</sequence>
<evidence type="ECO:0000313" key="2">
    <source>
        <dbReference type="Proteomes" id="UP001054821"/>
    </source>
</evidence>
<gene>
    <name evidence="1" type="ORF">L3X38_022447</name>
</gene>
<protein>
    <recommendedName>
        <fullName evidence="3">DDE Tnp4 domain-containing protein</fullName>
    </recommendedName>
</protein>
<dbReference type="EMBL" id="JAJFAZ020000004">
    <property type="protein sequence ID" value="KAI5332318.1"/>
    <property type="molecule type" value="Genomic_DNA"/>
</dbReference>
<name>A0AAD4Z566_PRUDU</name>
<reference evidence="1 2" key="1">
    <citation type="journal article" date="2022" name="G3 (Bethesda)">
        <title>Whole-genome sequence and methylome profiling of the almond [Prunus dulcis (Mill.) D.A. Webb] cultivar 'Nonpareil'.</title>
        <authorList>
            <person name="D'Amico-Willman K.M."/>
            <person name="Ouma W.Z."/>
            <person name="Meulia T."/>
            <person name="Sideli G.M."/>
            <person name="Gradziel T.M."/>
            <person name="Fresnedo-Ramirez J."/>
        </authorList>
    </citation>
    <scope>NUCLEOTIDE SEQUENCE [LARGE SCALE GENOMIC DNA]</scope>
    <source>
        <strain evidence="1">Clone GOH B32 T37-40</strain>
    </source>
</reference>
<accession>A0AAD4Z566</accession>
<dbReference type="Proteomes" id="UP001054821">
    <property type="component" value="Chromosome 4"/>
</dbReference>
<dbReference type="AlphaFoldDB" id="A0AAD4Z566"/>